<sequence length="154" mass="16796">MVPGAIIDLSQRGLDLDGPRPHIQQQVQPSIQQLHRKEINLVVLLALSIPSVLGLTVGEEYQPIGFGGAEVERNGSHAFGVPFRQSQVRVRGLEVDGVEGGDIFALEDNVALELHLGVHDTSEAGQLQADIIVLVHHLGKKYKGWRILIYATNT</sequence>
<accession>A0A3B4WKE9</accession>
<dbReference type="Ensembl" id="ENSSLDT00000010588.1">
    <property type="protein sequence ID" value="ENSSLDP00000010218.1"/>
    <property type="gene ID" value="ENSSLDG00000008149.1"/>
</dbReference>
<dbReference type="Proteomes" id="UP000261360">
    <property type="component" value="Unplaced"/>
</dbReference>
<evidence type="ECO:0000313" key="2">
    <source>
        <dbReference type="Proteomes" id="UP000261360"/>
    </source>
</evidence>
<reference evidence="1" key="1">
    <citation type="submission" date="2025-05" db="UniProtKB">
        <authorList>
            <consortium name="Ensembl"/>
        </authorList>
    </citation>
    <scope>IDENTIFICATION</scope>
</reference>
<evidence type="ECO:0000313" key="1">
    <source>
        <dbReference type="Ensembl" id="ENSSLDP00000004430.1"/>
    </source>
</evidence>
<dbReference type="GeneTree" id="ENSGT00960000186709"/>
<proteinExistence type="predicted"/>
<name>A0A3B4WKE9_SERLL</name>
<dbReference type="AlphaFoldDB" id="A0A3B4WKE9"/>
<protein>
    <submittedName>
        <fullName evidence="1">Uncharacterized protein</fullName>
    </submittedName>
</protein>
<keyword evidence="2" id="KW-1185">Reference proteome</keyword>
<organism evidence="1 2">
    <name type="scientific">Seriola lalandi dorsalis</name>
    <dbReference type="NCBI Taxonomy" id="1841481"/>
    <lineage>
        <taxon>Eukaryota</taxon>
        <taxon>Metazoa</taxon>
        <taxon>Chordata</taxon>
        <taxon>Craniata</taxon>
        <taxon>Vertebrata</taxon>
        <taxon>Euteleostomi</taxon>
        <taxon>Actinopterygii</taxon>
        <taxon>Neopterygii</taxon>
        <taxon>Teleostei</taxon>
        <taxon>Neoteleostei</taxon>
        <taxon>Acanthomorphata</taxon>
        <taxon>Carangaria</taxon>
        <taxon>Carangiformes</taxon>
        <taxon>Carangidae</taxon>
        <taxon>Seriola</taxon>
    </lineage>
</organism>
<dbReference type="Ensembl" id="ENSSLDT00000004578.1">
    <property type="protein sequence ID" value="ENSSLDP00000004430.1"/>
    <property type="gene ID" value="ENSSLDG00000003522.1"/>
</dbReference>